<keyword evidence="15" id="KW-0175">Coiled coil</keyword>
<dbReference type="RefSeq" id="WP_190449846.1">
    <property type="nucleotide sequence ID" value="NZ_JAMPLM010000026.1"/>
</dbReference>
<evidence type="ECO:0000256" key="15">
    <source>
        <dbReference type="SAM" id="Coils"/>
    </source>
</evidence>
<evidence type="ECO:0000256" key="13">
    <source>
        <dbReference type="ARBA" id="ARBA00048988"/>
    </source>
</evidence>
<dbReference type="Pfam" id="PF00580">
    <property type="entry name" value="UvrD-helicase"/>
    <property type="match status" value="1"/>
</dbReference>
<keyword evidence="2 14" id="KW-0547">Nucleotide-binding</keyword>
<dbReference type="EC" id="5.6.2.4" evidence="12"/>
<dbReference type="InterPro" id="IPR000212">
    <property type="entry name" value="DNA_helicase_UvrD/REP"/>
</dbReference>
<keyword evidence="1" id="KW-0540">Nuclease</keyword>
<evidence type="ECO:0000256" key="1">
    <source>
        <dbReference type="ARBA" id="ARBA00022722"/>
    </source>
</evidence>
<evidence type="ECO:0000256" key="2">
    <source>
        <dbReference type="ARBA" id="ARBA00022741"/>
    </source>
</evidence>
<dbReference type="Pfam" id="PF13361">
    <property type="entry name" value="UvrD_C"/>
    <property type="match status" value="1"/>
</dbReference>
<evidence type="ECO:0000313" key="19">
    <source>
        <dbReference type="Proteomes" id="UP001476950"/>
    </source>
</evidence>
<dbReference type="PROSITE" id="PS51217">
    <property type="entry name" value="UVRD_HELICASE_CTER"/>
    <property type="match status" value="1"/>
</dbReference>
<feature type="binding site" evidence="14">
    <location>
        <begin position="21"/>
        <end position="28"/>
    </location>
    <ligand>
        <name>ATP</name>
        <dbReference type="ChEBI" id="CHEBI:30616"/>
    </ligand>
</feature>
<dbReference type="EMBL" id="JAMPLM010000026">
    <property type="protein sequence ID" value="MEP1061066.1"/>
    <property type="molecule type" value="Genomic_DNA"/>
</dbReference>
<dbReference type="Pfam" id="PF12705">
    <property type="entry name" value="PDDEXK_1"/>
    <property type="match status" value="1"/>
</dbReference>
<keyword evidence="6" id="KW-0269">Exonuclease</keyword>
<dbReference type="PANTHER" id="PTHR11070">
    <property type="entry name" value="UVRD / RECB / PCRA DNA HELICASE FAMILY MEMBER"/>
    <property type="match status" value="1"/>
</dbReference>
<gene>
    <name evidence="18" type="ORF">NDI38_21780</name>
</gene>
<evidence type="ECO:0000259" key="16">
    <source>
        <dbReference type="PROSITE" id="PS51198"/>
    </source>
</evidence>
<evidence type="ECO:0000256" key="9">
    <source>
        <dbReference type="ARBA" id="ARBA00023204"/>
    </source>
</evidence>
<dbReference type="PROSITE" id="PS51198">
    <property type="entry name" value="UVRD_HELICASE_ATP_BIND"/>
    <property type="match status" value="1"/>
</dbReference>
<dbReference type="InterPro" id="IPR014017">
    <property type="entry name" value="DNA_helicase_UvrD-like_C"/>
</dbReference>
<organism evidence="18 19">
    <name type="scientific">Stenomitos frigidus AS-A4</name>
    <dbReference type="NCBI Taxonomy" id="2933935"/>
    <lineage>
        <taxon>Bacteria</taxon>
        <taxon>Bacillati</taxon>
        <taxon>Cyanobacteriota</taxon>
        <taxon>Cyanophyceae</taxon>
        <taxon>Leptolyngbyales</taxon>
        <taxon>Leptolyngbyaceae</taxon>
        <taxon>Stenomitos</taxon>
    </lineage>
</organism>
<evidence type="ECO:0000256" key="4">
    <source>
        <dbReference type="ARBA" id="ARBA00022801"/>
    </source>
</evidence>
<evidence type="ECO:0000313" key="18">
    <source>
        <dbReference type="EMBL" id="MEP1061066.1"/>
    </source>
</evidence>
<dbReference type="InterPro" id="IPR011604">
    <property type="entry name" value="PDDEXK-like_dom_sf"/>
</dbReference>
<keyword evidence="3" id="KW-0227">DNA damage</keyword>
<dbReference type="Proteomes" id="UP001476950">
    <property type="component" value="Unassembled WGS sequence"/>
</dbReference>
<dbReference type="SUPFAM" id="SSF52540">
    <property type="entry name" value="P-loop containing nucleoside triphosphate hydrolases"/>
    <property type="match status" value="1"/>
</dbReference>
<dbReference type="PANTHER" id="PTHR11070:SF2">
    <property type="entry name" value="ATP-DEPENDENT DNA HELICASE SRS2"/>
    <property type="match status" value="1"/>
</dbReference>
<protein>
    <recommendedName>
        <fullName evidence="12">DNA 3'-5' helicase</fullName>
        <ecNumber evidence="12">5.6.2.4</ecNumber>
    </recommendedName>
</protein>
<dbReference type="InterPro" id="IPR027417">
    <property type="entry name" value="P-loop_NTPase"/>
</dbReference>
<feature type="domain" description="UvrD-like helicase ATP-binding" evidence="16">
    <location>
        <begin position="1"/>
        <end position="417"/>
    </location>
</feature>
<keyword evidence="5 14" id="KW-0347">Helicase</keyword>
<keyword evidence="9" id="KW-0234">DNA repair</keyword>
<keyword evidence="10" id="KW-0413">Isomerase</keyword>
<evidence type="ECO:0000256" key="6">
    <source>
        <dbReference type="ARBA" id="ARBA00022839"/>
    </source>
</evidence>
<evidence type="ECO:0000256" key="14">
    <source>
        <dbReference type="PROSITE-ProRule" id="PRU00560"/>
    </source>
</evidence>
<evidence type="ECO:0000256" key="8">
    <source>
        <dbReference type="ARBA" id="ARBA00023125"/>
    </source>
</evidence>
<evidence type="ECO:0000256" key="7">
    <source>
        <dbReference type="ARBA" id="ARBA00022840"/>
    </source>
</evidence>
<reference evidence="18 19" key="1">
    <citation type="submission" date="2022-04" db="EMBL/GenBank/DDBJ databases">
        <title>Positive selection, recombination, and allopatry shape intraspecific diversity of widespread and dominant cyanobacteria.</title>
        <authorList>
            <person name="Wei J."/>
            <person name="Shu W."/>
            <person name="Hu C."/>
        </authorList>
    </citation>
    <scope>NUCLEOTIDE SEQUENCE [LARGE SCALE GENOMIC DNA]</scope>
    <source>
        <strain evidence="18 19">AS-A4</strain>
    </source>
</reference>
<feature type="domain" description="UvrD-like helicase C-terminal" evidence="17">
    <location>
        <begin position="418"/>
        <end position="709"/>
    </location>
</feature>
<sequence>MGLTEQQAAAAYAVHSVAVTAGAGTGKTHMLAERYLYHLESGYSPLTIVALTFTEKAATELRSRIRQTIGDRLPNPDFVAELEAAQISTFHALAARVCREHPDAAGVPPDFAVLDDLAGTVWLAEAFAEALDQIPLHLYKQVPYSSMRAIMLALLGDPLTAAKALTRSREDWLPTLQAVKQAALATFIQHKHWFNAKAVLQSYAAPGDKLNDVRESALNAIASIGQGHALAESLEALCDLKVNVGSPKAWGGKETLDTVKDAIKCLRELAQENQKQGLIILEPNTWDVQAEVILPVLREAFEQVRSQLQQAKQRQRVLDFNDLEVHALQALENQAVRDYYAQRWQAFLIDEFQDTNPVQGKLLELLTANQLLTIVGDAKQSIYGFRRADVKVFESWRDRIHSAANPPRELSLSFRTHHTLMQGINTIFKPVLNGLHQHLDAHRQEEPHTAPHLRLLTIQDAQGLPIDQCRQIEAQQIADLIKQLLDDQVMVYDKPTGTLRPIEYRDIAILSRTWGPLELYGQALESQGMPIFQAGGGSLLETREAKDGWALLRFLADPTDDIALMAVLRSPFFAVSDRTLFQLAQTLPDQGSWWKHLKHQTSAESHTAIEVLEKLLIERRSEAPTRLLQLADRVTGYTAVIANLPHAPRREADWSGFLAFVRELEQGSNDVLSVVQRLKVLVASAVEVPRPALKAGNAVQLMTIHASKGLEWPVVVVADLTRKSPSDSSQVRFDPDLGLAFQLADEEGDKQKSALYTLLEYRKRQADKEENKRVLYVALTRARDHLILTAAGSKGGGLDIFQPGLEGIPIEEISMEHLGNASQKGNHLHSTDIEEPPLPSIPTRILTGAAGSGLWELPVTALTEYAQCPQRFRYRYLDGHLGYREANGNHGTEIGTVTHWALQHQIQELQPLSANFSHLSIDVLQEALTLAQRFHQLELYAPYRHPEGLSEQSMTLNLGQITFNGIMDWLTPESVLDFKTDQDPNPHHHRLQLWAYAKATERTTAHIAYLRHSQVHTFTAQDLTELQDEAEAVAIAITKGQYLPQPSQASCNSCAYLEICEQAV</sequence>
<feature type="coiled-coil region" evidence="15">
    <location>
        <begin position="256"/>
        <end position="314"/>
    </location>
</feature>
<keyword evidence="19" id="KW-1185">Reference proteome</keyword>
<keyword evidence="7 14" id="KW-0067">ATP-binding</keyword>
<dbReference type="Gene3D" id="3.40.50.300">
    <property type="entry name" value="P-loop containing nucleotide triphosphate hydrolases"/>
    <property type="match status" value="4"/>
</dbReference>
<comment type="catalytic activity">
    <reaction evidence="11">
        <text>Couples ATP hydrolysis with the unwinding of duplex DNA by translocating in the 3'-5' direction.</text>
        <dbReference type="EC" id="5.6.2.4"/>
    </reaction>
</comment>
<evidence type="ECO:0000256" key="5">
    <source>
        <dbReference type="ARBA" id="ARBA00022806"/>
    </source>
</evidence>
<comment type="caution">
    <text evidence="18">The sequence shown here is derived from an EMBL/GenBank/DDBJ whole genome shotgun (WGS) entry which is preliminary data.</text>
</comment>
<accession>A0ABV0KPY2</accession>
<evidence type="ECO:0000256" key="11">
    <source>
        <dbReference type="ARBA" id="ARBA00034617"/>
    </source>
</evidence>
<dbReference type="InterPro" id="IPR038726">
    <property type="entry name" value="PDDEXK_AddAB-type"/>
</dbReference>
<evidence type="ECO:0000256" key="10">
    <source>
        <dbReference type="ARBA" id="ARBA00023235"/>
    </source>
</evidence>
<dbReference type="InterPro" id="IPR014016">
    <property type="entry name" value="UvrD-like_ATP-bd"/>
</dbReference>
<keyword evidence="8" id="KW-0238">DNA-binding</keyword>
<evidence type="ECO:0000259" key="17">
    <source>
        <dbReference type="PROSITE" id="PS51217"/>
    </source>
</evidence>
<comment type="catalytic activity">
    <reaction evidence="13">
        <text>ATP + H2O = ADP + phosphate + H(+)</text>
        <dbReference type="Rhea" id="RHEA:13065"/>
        <dbReference type="ChEBI" id="CHEBI:15377"/>
        <dbReference type="ChEBI" id="CHEBI:15378"/>
        <dbReference type="ChEBI" id="CHEBI:30616"/>
        <dbReference type="ChEBI" id="CHEBI:43474"/>
        <dbReference type="ChEBI" id="CHEBI:456216"/>
        <dbReference type="EC" id="5.6.2.4"/>
    </reaction>
</comment>
<evidence type="ECO:0000256" key="3">
    <source>
        <dbReference type="ARBA" id="ARBA00022763"/>
    </source>
</evidence>
<keyword evidence="4 14" id="KW-0378">Hydrolase</keyword>
<dbReference type="Gene3D" id="3.90.320.10">
    <property type="match status" value="1"/>
</dbReference>
<proteinExistence type="predicted"/>
<name>A0ABV0KPY2_9CYAN</name>
<evidence type="ECO:0000256" key="12">
    <source>
        <dbReference type="ARBA" id="ARBA00034808"/>
    </source>
</evidence>
<dbReference type="Gene3D" id="1.10.486.10">
    <property type="entry name" value="PCRA, domain 4"/>
    <property type="match status" value="1"/>
</dbReference>